<name>B4VPE2_9CYAN</name>
<proteinExistence type="predicted"/>
<protein>
    <submittedName>
        <fullName evidence="4">Uncharacterized protein</fullName>
    </submittedName>
</protein>
<dbReference type="eggNOG" id="COG0457">
    <property type="taxonomic scope" value="Bacteria"/>
</dbReference>
<feature type="compositionally biased region" description="Acidic residues" evidence="2">
    <location>
        <begin position="154"/>
        <end position="163"/>
    </location>
</feature>
<keyword evidence="3" id="KW-0472">Membrane</keyword>
<gene>
    <name evidence="4" type="ORF">MC7420_5673</name>
</gene>
<feature type="compositionally biased region" description="Low complexity" evidence="2">
    <location>
        <begin position="122"/>
        <end position="131"/>
    </location>
</feature>
<dbReference type="EMBL" id="DS989847">
    <property type="protein sequence ID" value="EDX76239.1"/>
    <property type="molecule type" value="Genomic_DNA"/>
</dbReference>
<organism evidence="4 5">
    <name type="scientific">Coleofasciculus chthonoplastes PCC 7420</name>
    <dbReference type="NCBI Taxonomy" id="118168"/>
    <lineage>
        <taxon>Bacteria</taxon>
        <taxon>Bacillati</taxon>
        <taxon>Cyanobacteriota</taxon>
        <taxon>Cyanophyceae</taxon>
        <taxon>Coleofasciculales</taxon>
        <taxon>Coleofasciculaceae</taxon>
        <taxon>Coleofasciculus</taxon>
    </lineage>
</organism>
<dbReference type="HOGENOM" id="CLU_019299_0_0_3"/>
<keyword evidence="3" id="KW-1133">Transmembrane helix</keyword>
<dbReference type="Proteomes" id="UP000003835">
    <property type="component" value="Unassembled WGS sequence"/>
</dbReference>
<keyword evidence="5" id="KW-1185">Reference proteome</keyword>
<feature type="region of interest" description="Disordered" evidence="2">
    <location>
        <begin position="102"/>
        <end position="169"/>
    </location>
</feature>
<dbReference type="STRING" id="118168.MC7420_5673"/>
<evidence type="ECO:0000313" key="4">
    <source>
        <dbReference type="EMBL" id="EDX76239.1"/>
    </source>
</evidence>
<dbReference type="RefSeq" id="WP_006100726.1">
    <property type="nucleotide sequence ID" value="NZ_DS989847.1"/>
</dbReference>
<feature type="compositionally biased region" description="Acidic residues" evidence="2">
    <location>
        <begin position="112"/>
        <end position="121"/>
    </location>
</feature>
<feature type="coiled-coil region" evidence="1">
    <location>
        <begin position="333"/>
        <end position="370"/>
    </location>
</feature>
<sequence>MKTATRPEELTDLGNCLQEDLQSYLHESIPVQIRCRRSDKRLAIWVQHPAEATLDQDEILAFLEQTIRSQYPLVAQQARVNLLRAGEKKPYISRSLFLNLPEPETTTPFEADSVETNETEETNPPSETETPQNSDSDETQAESSHPWDQPIPEVNDEADESESEQPPSVKLRLKSSWLPLVVAGAGLSLVVFFSTLYALTRPCVMGKCTVLPEAEQLSQKSAETLQNPESGKAVLEAQEQLQEAIQLVAAIPPWSSYRRQAQQKLQVYQSQSETVADMVEALKTAARAGYESQNPPHPESKWREVQNLWRDAIAKLEQLPTDSNLQPLAKAKIKAYKTNLEEINQRLLKERKAQEHLKAAQEAARMAEVRQGIAQSLSDWQLVYATWQASMRRLKQIPQGTTPYEEAQELLALYLPNLAKARDRKTQEQISANAYNQGVQLAQLATNSQSDKQWSVALVHWRNALTYVNQVPQETYYYAKAQSLVEPYRGALKQAQNQLQLAVKMQQARRDLNQTCSGTPSICSYTLDNKMIKVRLTPAYVQMVQQRAMTARAQGDSEAHSGLVNHILTLGEALEVISDNAQLRVEVYTPEGVMIQSHNPAQ</sequence>
<keyword evidence="1" id="KW-0175">Coiled coil</keyword>
<evidence type="ECO:0000256" key="1">
    <source>
        <dbReference type="SAM" id="Coils"/>
    </source>
</evidence>
<evidence type="ECO:0000256" key="3">
    <source>
        <dbReference type="SAM" id="Phobius"/>
    </source>
</evidence>
<dbReference type="AlphaFoldDB" id="B4VPE2"/>
<evidence type="ECO:0000256" key="2">
    <source>
        <dbReference type="SAM" id="MobiDB-lite"/>
    </source>
</evidence>
<accession>B4VPE2</accession>
<reference evidence="4 5" key="1">
    <citation type="submission" date="2008-07" db="EMBL/GenBank/DDBJ databases">
        <authorList>
            <person name="Tandeau de Marsac N."/>
            <person name="Ferriera S."/>
            <person name="Johnson J."/>
            <person name="Kravitz S."/>
            <person name="Beeson K."/>
            <person name="Sutton G."/>
            <person name="Rogers Y.-H."/>
            <person name="Friedman R."/>
            <person name="Frazier M."/>
            <person name="Venter J.C."/>
        </authorList>
    </citation>
    <scope>NUCLEOTIDE SEQUENCE [LARGE SCALE GENOMIC DNA]</scope>
    <source>
        <strain evidence="4 5">PCC 7420</strain>
    </source>
</reference>
<evidence type="ECO:0000313" key="5">
    <source>
        <dbReference type="Proteomes" id="UP000003835"/>
    </source>
</evidence>
<dbReference type="OrthoDB" id="421517at2"/>
<keyword evidence="3" id="KW-0812">Transmembrane</keyword>
<feature type="transmembrane region" description="Helical" evidence="3">
    <location>
        <begin position="177"/>
        <end position="199"/>
    </location>
</feature>